<dbReference type="VEuPathDB" id="VectorBase:SCAU004319"/>
<keyword evidence="6" id="KW-1015">Disulfide bond</keyword>
<evidence type="ECO:0000256" key="5">
    <source>
        <dbReference type="ARBA" id="ARBA00022729"/>
    </source>
</evidence>
<dbReference type="GO" id="GO:0005975">
    <property type="term" value="P:carbohydrate metabolic process"/>
    <property type="evidence" value="ECO:0007669"/>
    <property type="project" value="InterPro"/>
</dbReference>
<evidence type="ECO:0000256" key="4">
    <source>
        <dbReference type="ARBA" id="ARBA00022525"/>
    </source>
</evidence>
<evidence type="ECO:0000256" key="8">
    <source>
        <dbReference type="SAM" id="SignalP"/>
    </source>
</evidence>
<reference evidence="10" key="1">
    <citation type="submission" date="2020-05" db="UniProtKB">
        <authorList>
            <consortium name="EnsemblMetazoa"/>
        </authorList>
    </citation>
    <scope>IDENTIFICATION</scope>
    <source>
        <strain evidence="10">USDA</strain>
    </source>
</reference>
<evidence type="ECO:0000256" key="2">
    <source>
        <dbReference type="ARBA" id="ARBA00006606"/>
    </source>
</evidence>
<keyword evidence="7" id="KW-0325">Glycoprotein</keyword>
<name>A0A1I8P2S1_STOCA</name>
<dbReference type="SUPFAM" id="SSF51445">
    <property type="entry name" value="(Trans)glycosidases"/>
    <property type="match status" value="1"/>
</dbReference>
<comment type="similarity">
    <text evidence="2">Belongs to the glycosyl hydrolase 18 family. IDGF subfamily.</text>
</comment>
<protein>
    <recommendedName>
        <fullName evidence="9">GH18 domain-containing protein</fullName>
    </recommendedName>
</protein>
<dbReference type="PROSITE" id="PS51910">
    <property type="entry name" value="GH18_2"/>
    <property type="match status" value="1"/>
</dbReference>
<dbReference type="InterPro" id="IPR001223">
    <property type="entry name" value="Glyco_hydro18_cat"/>
</dbReference>
<evidence type="ECO:0000313" key="11">
    <source>
        <dbReference type="Proteomes" id="UP000095300"/>
    </source>
</evidence>
<accession>A0A1I8P2S1</accession>
<dbReference type="AlphaFoldDB" id="A0A1I8P2S1"/>
<gene>
    <name evidence="10" type="primary">106088469</name>
</gene>
<dbReference type="PANTHER" id="PTHR11177:SF235">
    <property type="entry name" value="CHITINASE-LIKE PROTEIN IDGF1-RELATED"/>
    <property type="match status" value="1"/>
</dbReference>
<dbReference type="GO" id="GO:0004568">
    <property type="term" value="F:chitinase activity"/>
    <property type="evidence" value="ECO:0007669"/>
    <property type="project" value="TreeGrafter"/>
</dbReference>
<dbReference type="Pfam" id="PF00704">
    <property type="entry name" value="Glyco_hydro_18"/>
    <property type="match status" value="1"/>
</dbReference>
<keyword evidence="4" id="KW-0964">Secreted</keyword>
<dbReference type="EnsemblMetazoa" id="SCAU004319-RA">
    <property type="protein sequence ID" value="SCAU004319-PA"/>
    <property type="gene ID" value="SCAU004319"/>
</dbReference>
<organism evidence="10 11">
    <name type="scientific">Stomoxys calcitrans</name>
    <name type="common">Stable fly</name>
    <name type="synonym">Conops calcitrans</name>
    <dbReference type="NCBI Taxonomy" id="35570"/>
    <lineage>
        <taxon>Eukaryota</taxon>
        <taxon>Metazoa</taxon>
        <taxon>Ecdysozoa</taxon>
        <taxon>Arthropoda</taxon>
        <taxon>Hexapoda</taxon>
        <taxon>Insecta</taxon>
        <taxon>Pterygota</taxon>
        <taxon>Neoptera</taxon>
        <taxon>Endopterygota</taxon>
        <taxon>Diptera</taxon>
        <taxon>Brachycera</taxon>
        <taxon>Muscomorpha</taxon>
        <taxon>Muscoidea</taxon>
        <taxon>Muscidae</taxon>
        <taxon>Stomoxys</taxon>
    </lineage>
</organism>
<dbReference type="InterPro" id="IPR050314">
    <property type="entry name" value="Glycosyl_Hydrlase_18"/>
</dbReference>
<dbReference type="GO" id="GO:0008061">
    <property type="term" value="F:chitin binding"/>
    <property type="evidence" value="ECO:0007669"/>
    <property type="project" value="InterPro"/>
</dbReference>
<dbReference type="Gene3D" id="3.20.20.80">
    <property type="entry name" value="Glycosidases"/>
    <property type="match status" value="1"/>
</dbReference>
<proteinExistence type="inferred from homology"/>
<evidence type="ECO:0000256" key="3">
    <source>
        <dbReference type="ARBA" id="ARBA00022473"/>
    </source>
</evidence>
<evidence type="ECO:0000259" key="9">
    <source>
        <dbReference type="PROSITE" id="PS51910"/>
    </source>
</evidence>
<feature type="domain" description="GH18" evidence="9">
    <location>
        <begin position="27"/>
        <end position="443"/>
    </location>
</feature>
<evidence type="ECO:0000256" key="1">
    <source>
        <dbReference type="ARBA" id="ARBA00004613"/>
    </source>
</evidence>
<dbReference type="GO" id="GO:0006032">
    <property type="term" value="P:chitin catabolic process"/>
    <property type="evidence" value="ECO:0007669"/>
    <property type="project" value="TreeGrafter"/>
</dbReference>
<dbReference type="InterPro" id="IPR029070">
    <property type="entry name" value="Chitinase_insertion_sf"/>
</dbReference>
<dbReference type="FunFam" id="3.20.20.80:FF:000071">
    <property type="entry name" value="Imaginal disc growth factor"/>
    <property type="match status" value="1"/>
</dbReference>
<feature type="chain" id="PRO_5009325916" description="GH18 domain-containing protein" evidence="8">
    <location>
        <begin position="22"/>
        <end position="443"/>
    </location>
</feature>
<dbReference type="Gene3D" id="3.10.50.10">
    <property type="match status" value="1"/>
</dbReference>
<dbReference type="FunFam" id="3.10.50.10:FF:000007">
    <property type="entry name" value="chitinase-like protein Idgf4"/>
    <property type="match status" value="1"/>
</dbReference>
<dbReference type="InterPro" id="IPR017853">
    <property type="entry name" value="GH"/>
</dbReference>
<keyword evidence="3" id="KW-0217">Developmental protein</keyword>
<keyword evidence="11" id="KW-1185">Reference proteome</keyword>
<evidence type="ECO:0000313" key="10">
    <source>
        <dbReference type="EnsemblMetazoa" id="SCAU004319-PA"/>
    </source>
</evidence>
<keyword evidence="5 8" id="KW-0732">Signal</keyword>
<dbReference type="OrthoDB" id="76388at2759"/>
<dbReference type="STRING" id="35570.A0A1I8P2S1"/>
<feature type="signal peptide" evidence="8">
    <location>
        <begin position="1"/>
        <end position="21"/>
    </location>
</feature>
<sequence length="443" mass="48698">MKSFVVLCAFLGAIAIQQGSASTASTSHLVCYYDGNSYVREGLAKLTLPDLEPALQFCTHLVYGYAIINPTSNKLVSRNEKLDLDVGTGLYRTVTGLKKKFPHLKVLLSVGGDNDEVDNDNNKYLAMLDSTDARIPFINSAHALVKTYGFDGLDVAWQFPKNKPKKVHGSFGKFWKGIKKTFTGDFVVDEKAEEHKEAFTTLIRDLKNALRPDGYLLGLTVLPNVNSSLFFEVPAIVNNLDYVNLMAFDFQTAARNPEVADFPAPIYELNERNPESNVNFQVQYWLDHHCPASKINVGIAAYARSWKMTEDSGLTGLPPVSKTDKAGPAGLQTQTDGLYSWPEVCAKLPNNANAHLKGADQPLRKVGDPTKRFGNYAYRAADDKGENGIWVGYEDPDTAANKAGYAKAKGLGGVALVDLSYDDFRGACSGDKYPILRAIKYKL</sequence>
<evidence type="ECO:0000256" key="7">
    <source>
        <dbReference type="ARBA" id="ARBA00023180"/>
    </source>
</evidence>
<evidence type="ECO:0000256" key="6">
    <source>
        <dbReference type="ARBA" id="ARBA00023157"/>
    </source>
</evidence>
<dbReference type="GO" id="GO:0005576">
    <property type="term" value="C:extracellular region"/>
    <property type="evidence" value="ECO:0007669"/>
    <property type="project" value="UniProtKB-SubCell"/>
</dbReference>
<dbReference type="SMART" id="SM00636">
    <property type="entry name" value="Glyco_18"/>
    <property type="match status" value="1"/>
</dbReference>
<dbReference type="InterPro" id="IPR011583">
    <property type="entry name" value="Chitinase_II/V-like_cat"/>
</dbReference>
<dbReference type="KEGG" id="scac:106088469"/>
<comment type="subcellular location">
    <subcellularLocation>
        <location evidence="1">Secreted</location>
    </subcellularLocation>
</comment>
<dbReference type="CDD" id="cd02873">
    <property type="entry name" value="GH18_IDGF"/>
    <property type="match status" value="1"/>
</dbReference>
<dbReference type="InterPro" id="IPR015520">
    <property type="entry name" value="IDGF"/>
</dbReference>
<dbReference type="PANTHER" id="PTHR11177">
    <property type="entry name" value="CHITINASE"/>
    <property type="match status" value="1"/>
</dbReference>
<dbReference type="Proteomes" id="UP000095300">
    <property type="component" value="Unassembled WGS sequence"/>
</dbReference>
<dbReference type="SUPFAM" id="SSF54556">
    <property type="entry name" value="Chitinase insertion domain"/>
    <property type="match status" value="1"/>
</dbReference>